<comment type="caution">
    <text evidence="4">The sequence shown here is derived from an EMBL/GenBank/DDBJ whole genome shotgun (WGS) entry which is preliminary data.</text>
</comment>
<keyword evidence="5" id="KW-1185">Reference proteome</keyword>
<accession>A0A9X1V6N8</accession>
<comment type="similarity">
    <text evidence="1">Belongs to the bacterial solute-binding protein 8 family.</text>
</comment>
<evidence type="ECO:0000256" key="1">
    <source>
        <dbReference type="ARBA" id="ARBA00008814"/>
    </source>
</evidence>
<keyword evidence="2" id="KW-0732">Signal</keyword>
<dbReference type="PROSITE" id="PS50983">
    <property type="entry name" value="FE_B12_PBP"/>
    <property type="match status" value="1"/>
</dbReference>
<dbReference type="InterPro" id="IPR054828">
    <property type="entry name" value="Vit_B12_bind_prot"/>
</dbReference>
<reference evidence="4" key="1">
    <citation type="submission" date="2022-03" db="EMBL/GenBank/DDBJ databases">
        <title>Draft Genome Sequence of Firmicute Strain S0AB, a Heterotrophic Iron/Sulfur-Oxidizing Extreme Acidophile.</title>
        <authorList>
            <person name="Vergara E."/>
            <person name="Pakostova E."/>
            <person name="Johnson D.B."/>
            <person name="Holmes D.S."/>
        </authorList>
    </citation>
    <scope>NUCLEOTIDE SEQUENCE</scope>
    <source>
        <strain evidence="4">S0AB</strain>
    </source>
</reference>
<dbReference type="PANTHER" id="PTHR30535:SF35">
    <property type="entry name" value="PERIPLASMIC BINDING PROTEIN"/>
    <property type="match status" value="1"/>
</dbReference>
<dbReference type="InterPro" id="IPR002491">
    <property type="entry name" value="ABC_transptr_periplasmic_BD"/>
</dbReference>
<dbReference type="NCBIfam" id="NF038402">
    <property type="entry name" value="TroA_like"/>
    <property type="match status" value="1"/>
</dbReference>
<evidence type="ECO:0000256" key="2">
    <source>
        <dbReference type="ARBA" id="ARBA00022729"/>
    </source>
</evidence>
<dbReference type="Proteomes" id="UP001139263">
    <property type="component" value="Unassembled WGS sequence"/>
</dbReference>
<name>A0A9X1V6N8_9BACL</name>
<dbReference type="EMBL" id="JALBUF010000001">
    <property type="protein sequence ID" value="MCI0181984.1"/>
    <property type="molecule type" value="Genomic_DNA"/>
</dbReference>
<dbReference type="SUPFAM" id="SSF53807">
    <property type="entry name" value="Helical backbone' metal receptor"/>
    <property type="match status" value="1"/>
</dbReference>
<dbReference type="Gene3D" id="3.40.50.1980">
    <property type="entry name" value="Nitrogenase molybdenum iron protein domain"/>
    <property type="match status" value="2"/>
</dbReference>
<gene>
    <name evidence="4" type="primary">btuF_1</name>
    <name evidence="4" type="ORF">MM817_00235</name>
</gene>
<dbReference type="RefSeq" id="WP_241711605.1">
    <property type="nucleotide sequence ID" value="NZ_JALBUF010000001.1"/>
</dbReference>
<protein>
    <submittedName>
        <fullName evidence="4">Vitamin B12-binding protein</fullName>
    </submittedName>
</protein>
<evidence type="ECO:0000313" key="5">
    <source>
        <dbReference type="Proteomes" id="UP001139263"/>
    </source>
</evidence>
<dbReference type="Pfam" id="PF01497">
    <property type="entry name" value="Peripla_BP_2"/>
    <property type="match status" value="1"/>
</dbReference>
<proteinExistence type="inferred from homology"/>
<dbReference type="InterPro" id="IPR050902">
    <property type="entry name" value="ABC_Transporter_SBP"/>
</dbReference>
<sequence>MKRWIDHLGREVDIKDEPQRIISLCPSLTETLFALGLQEQVVGRTRFCIHPAPQVLLKQNVGGTKQVHDEVIDQLQPDVIIAEKEENTAQMISELEKKYPVYVINVETVEMALQAIVDLGAITGREMQGIALAKRIEQTLTQAKIEGGLRCAYLIWENPYMVAGKNTYLSSWLSYFGWDNVCKVMNGRYPAVTLEELRLLNPQVIFLSSEPYPFSEVHRKEMQQSIPGSQVVLIDGEISWYGVHMEQAVKEMERVQQMVQKGEELLDLHTRETLQTALLHWNMMKTSDEDDAAEDADRFQTDFYRFIDAFSTWWKATPNRTALEEEARAMPEVQWIADRLPVELWIPFEGELRELVEGREREGDHTEQS</sequence>
<evidence type="ECO:0000259" key="3">
    <source>
        <dbReference type="PROSITE" id="PS50983"/>
    </source>
</evidence>
<dbReference type="PANTHER" id="PTHR30535">
    <property type="entry name" value="VITAMIN B12-BINDING PROTEIN"/>
    <property type="match status" value="1"/>
</dbReference>
<evidence type="ECO:0000313" key="4">
    <source>
        <dbReference type="EMBL" id="MCI0181984.1"/>
    </source>
</evidence>
<feature type="domain" description="Fe/B12 periplasmic-binding" evidence="3">
    <location>
        <begin position="20"/>
        <end position="263"/>
    </location>
</feature>
<dbReference type="AlphaFoldDB" id="A0A9X1V6N8"/>
<organism evidence="4 5">
    <name type="scientific">Sulfoacidibacillus ferrooxidans</name>
    <dbReference type="NCBI Taxonomy" id="2005001"/>
    <lineage>
        <taxon>Bacteria</taxon>
        <taxon>Bacillati</taxon>
        <taxon>Bacillota</taxon>
        <taxon>Bacilli</taxon>
        <taxon>Bacillales</taxon>
        <taxon>Alicyclobacillaceae</taxon>
        <taxon>Sulfoacidibacillus</taxon>
    </lineage>
</organism>